<evidence type="ECO:0000313" key="2">
    <source>
        <dbReference type="Proteomes" id="UP000051580"/>
    </source>
</evidence>
<dbReference type="PATRIC" id="fig|1423753.3.peg.2061"/>
<evidence type="ECO:0000313" key="1">
    <source>
        <dbReference type="EMBL" id="KRL96208.1"/>
    </source>
</evidence>
<sequence>MRKHRNQYFAGVIVDHQLKFIGQGSDGKITETVENTRYFERISGLIANTTPYLNGHTPVIFKVIIYGDILFMGIAR</sequence>
<reference evidence="1 2" key="1">
    <citation type="journal article" date="2015" name="Genome Announc.">
        <title>Expanding the biotechnology potential of lactobacilli through comparative genomics of 213 strains and associated genera.</title>
        <authorList>
            <person name="Sun Z."/>
            <person name="Harris H.M."/>
            <person name="McCann A."/>
            <person name="Guo C."/>
            <person name="Argimon S."/>
            <person name="Zhang W."/>
            <person name="Yang X."/>
            <person name="Jeffery I.B."/>
            <person name="Cooney J.C."/>
            <person name="Kagawa T.F."/>
            <person name="Liu W."/>
            <person name="Song Y."/>
            <person name="Salvetti E."/>
            <person name="Wrobel A."/>
            <person name="Rasinkangas P."/>
            <person name="Parkhill J."/>
            <person name="Rea M.C."/>
            <person name="O'Sullivan O."/>
            <person name="Ritari J."/>
            <person name="Douillard F.P."/>
            <person name="Paul Ross R."/>
            <person name="Yang R."/>
            <person name="Briner A.E."/>
            <person name="Felis G.E."/>
            <person name="de Vos W.M."/>
            <person name="Barrangou R."/>
            <person name="Klaenhammer T.R."/>
            <person name="Caufield P.W."/>
            <person name="Cui Y."/>
            <person name="Zhang H."/>
            <person name="O'Toole P.W."/>
        </authorList>
    </citation>
    <scope>NUCLEOTIDE SEQUENCE [LARGE SCALE GENOMIC DNA]</scope>
    <source>
        <strain evidence="1 2">DSM 16381</strain>
    </source>
</reference>
<dbReference type="EMBL" id="AZFS01000041">
    <property type="protein sequence ID" value="KRL96208.1"/>
    <property type="molecule type" value="Genomic_DNA"/>
</dbReference>
<protein>
    <submittedName>
        <fullName evidence="1">Uncharacterized protein</fullName>
    </submittedName>
</protein>
<dbReference type="AlphaFoldDB" id="A0A0R1USN6"/>
<keyword evidence="2" id="KW-1185">Reference proteome</keyword>
<comment type="caution">
    <text evidence="1">The sequence shown here is derived from an EMBL/GenBank/DDBJ whole genome shotgun (WGS) entry which is preliminary data.</text>
</comment>
<gene>
    <name evidence="1" type="ORF">FD28_GL001961</name>
</gene>
<organism evidence="1 2">
    <name type="scientific">Levilactobacillus hammesii DSM 16381</name>
    <dbReference type="NCBI Taxonomy" id="1423753"/>
    <lineage>
        <taxon>Bacteria</taxon>
        <taxon>Bacillati</taxon>
        <taxon>Bacillota</taxon>
        <taxon>Bacilli</taxon>
        <taxon>Lactobacillales</taxon>
        <taxon>Lactobacillaceae</taxon>
        <taxon>Levilactobacillus</taxon>
    </lineage>
</organism>
<name>A0A0R1USN6_9LACO</name>
<proteinExistence type="predicted"/>
<dbReference type="Proteomes" id="UP000051580">
    <property type="component" value="Unassembled WGS sequence"/>
</dbReference>
<accession>A0A0R1USN6</accession>